<feature type="transmembrane region" description="Helical" evidence="6">
    <location>
        <begin position="267"/>
        <end position="283"/>
    </location>
</feature>
<evidence type="ECO:0000256" key="1">
    <source>
        <dbReference type="ARBA" id="ARBA00022527"/>
    </source>
</evidence>
<keyword evidence="2" id="KW-0808">Transferase</keyword>
<dbReference type="Proteomes" id="UP000023152">
    <property type="component" value="Unassembled WGS sequence"/>
</dbReference>
<dbReference type="PANTHER" id="PTHR45992">
    <property type="entry name" value="EUKARYOTIC ELONGATION FACTOR 2 KINASE-RELATED"/>
    <property type="match status" value="1"/>
</dbReference>
<dbReference type="GO" id="GO:0005524">
    <property type="term" value="F:ATP binding"/>
    <property type="evidence" value="ECO:0007669"/>
    <property type="project" value="UniProtKB-KW"/>
</dbReference>
<sequence length="304" mass="34731">MIDNPPKLVDFLEAYVLQLVQREGSPVCHVEKFIEGEYRKHNNNSGWVDTEDLRNTPQAFAHFTYEASKGKLLVVDIQGVNDVYTDPQIHTTENVKSFGKGNLGQKGIDKFLSTHRCNKICHYLKLNNVSQLPVRPEGTLPAATVIPLIFIFHYHIHIHTYICAYMHISARITLCICVVFVYKSSDKAISQQLCLKSNISLKCHCWSSPNNGEAFVANHVPFCKCWVNFGVIKFVLFLNCVPSFFFKKWSNVSSFLHKCKKKKNENTFNLTSLLLFLVFSLIVKKNENQLVILFCFSDKKSSSV</sequence>
<keyword evidence="4" id="KW-0418">Kinase</keyword>
<dbReference type="InterPro" id="IPR051852">
    <property type="entry name" value="Alpha-type_PK"/>
</dbReference>
<dbReference type="Pfam" id="PF02816">
    <property type="entry name" value="Alpha_kinase"/>
    <property type="match status" value="1"/>
</dbReference>
<evidence type="ECO:0000313" key="9">
    <source>
        <dbReference type="Proteomes" id="UP000023152"/>
    </source>
</evidence>
<evidence type="ECO:0000259" key="7">
    <source>
        <dbReference type="PROSITE" id="PS51158"/>
    </source>
</evidence>
<keyword evidence="1" id="KW-0723">Serine/threonine-protein kinase</keyword>
<evidence type="ECO:0000256" key="6">
    <source>
        <dbReference type="SAM" id="Phobius"/>
    </source>
</evidence>
<dbReference type="GO" id="GO:1903013">
    <property type="term" value="P:response to differentiation-inducing factor 1"/>
    <property type="evidence" value="ECO:0007669"/>
    <property type="project" value="TreeGrafter"/>
</dbReference>
<keyword evidence="9" id="KW-1185">Reference proteome</keyword>
<comment type="caution">
    <text evidence="8">The sequence shown here is derived from an EMBL/GenBank/DDBJ whole genome shotgun (WGS) entry which is preliminary data.</text>
</comment>
<proteinExistence type="predicted"/>
<evidence type="ECO:0000256" key="4">
    <source>
        <dbReference type="ARBA" id="ARBA00022777"/>
    </source>
</evidence>
<evidence type="ECO:0000313" key="8">
    <source>
        <dbReference type="EMBL" id="ETO16281.1"/>
    </source>
</evidence>
<keyword evidence="6" id="KW-0812">Transmembrane</keyword>
<feature type="domain" description="Alpha-type protein kinase" evidence="7">
    <location>
        <begin position="1"/>
        <end position="129"/>
    </location>
</feature>
<protein>
    <recommendedName>
        <fullName evidence="7">Alpha-type protein kinase domain-containing protein</fullName>
    </recommendedName>
</protein>
<dbReference type="GO" id="GO:0031037">
    <property type="term" value="P:myosin II filament disassembly"/>
    <property type="evidence" value="ECO:0007669"/>
    <property type="project" value="TreeGrafter"/>
</dbReference>
<dbReference type="AlphaFoldDB" id="X6MRJ1"/>
<reference evidence="8 9" key="1">
    <citation type="journal article" date="2013" name="Curr. Biol.">
        <title>The Genome of the Foraminiferan Reticulomyxa filosa.</title>
        <authorList>
            <person name="Glockner G."/>
            <person name="Hulsmann N."/>
            <person name="Schleicher M."/>
            <person name="Noegel A.A."/>
            <person name="Eichinger L."/>
            <person name="Gallinger C."/>
            <person name="Pawlowski J."/>
            <person name="Sierra R."/>
            <person name="Euteneuer U."/>
            <person name="Pillet L."/>
            <person name="Moustafa A."/>
            <person name="Platzer M."/>
            <person name="Groth M."/>
            <person name="Szafranski K."/>
            <person name="Schliwa M."/>
        </authorList>
    </citation>
    <scope>NUCLEOTIDE SEQUENCE [LARGE SCALE GENOMIC DNA]</scope>
</reference>
<dbReference type="SMART" id="SM00811">
    <property type="entry name" value="Alpha_kinase"/>
    <property type="match status" value="1"/>
</dbReference>
<dbReference type="GO" id="GO:0004674">
    <property type="term" value="F:protein serine/threonine kinase activity"/>
    <property type="evidence" value="ECO:0007669"/>
    <property type="project" value="UniProtKB-KW"/>
</dbReference>
<feature type="transmembrane region" description="Helical" evidence="6">
    <location>
        <begin position="226"/>
        <end position="246"/>
    </location>
</feature>
<accession>X6MRJ1</accession>
<keyword evidence="5" id="KW-0067">ATP-binding</keyword>
<dbReference type="Gene3D" id="3.20.200.10">
    <property type="entry name" value="MHCK/EF2 kinase"/>
    <property type="match status" value="1"/>
</dbReference>
<gene>
    <name evidence="8" type="ORF">RFI_21073</name>
</gene>
<name>X6MRJ1_RETFI</name>
<dbReference type="SUPFAM" id="SSF56112">
    <property type="entry name" value="Protein kinase-like (PK-like)"/>
    <property type="match status" value="1"/>
</dbReference>
<dbReference type="InterPro" id="IPR004166">
    <property type="entry name" value="a-kinase_dom"/>
</dbReference>
<dbReference type="EMBL" id="ASPP01018418">
    <property type="protein sequence ID" value="ETO16281.1"/>
    <property type="molecule type" value="Genomic_DNA"/>
</dbReference>
<evidence type="ECO:0000256" key="2">
    <source>
        <dbReference type="ARBA" id="ARBA00022679"/>
    </source>
</evidence>
<dbReference type="PROSITE" id="PS51158">
    <property type="entry name" value="ALPHA_KINASE"/>
    <property type="match status" value="1"/>
</dbReference>
<evidence type="ECO:0000256" key="3">
    <source>
        <dbReference type="ARBA" id="ARBA00022741"/>
    </source>
</evidence>
<organism evidence="8 9">
    <name type="scientific">Reticulomyxa filosa</name>
    <dbReference type="NCBI Taxonomy" id="46433"/>
    <lineage>
        <taxon>Eukaryota</taxon>
        <taxon>Sar</taxon>
        <taxon>Rhizaria</taxon>
        <taxon>Retaria</taxon>
        <taxon>Foraminifera</taxon>
        <taxon>Monothalamids</taxon>
        <taxon>Reticulomyxidae</taxon>
        <taxon>Reticulomyxa</taxon>
    </lineage>
</organism>
<dbReference type="PANTHER" id="PTHR45992:SF2">
    <property type="entry name" value="EUKARYOTIC ELONGATION FACTOR 2 KINASE"/>
    <property type="match status" value="1"/>
</dbReference>
<keyword evidence="3" id="KW-0547">Nucleotide-binding</keyword>
<dbReference type="FunFam" id="3.20.200.10:FF:000002">
    <property type="entry name" value="Eukaryotic elongation factor 2 kinase"/>
    <property type="match status" value="1"/>
</dbReference>
<evidence type="ECO:0000256" key="5">
    <source>
        <dbReference type="ARBA" id="ARBA00022840"/>
    </source>
</evidence>
<keyword evidence="6" id="KW-1133">Transmembrane helix</keyword>
<keyword evidence="6" id="KW-0472">Membrane</keyword>
<dbReference type="OrthoDB" id="301415at2759"/>
<dbReference type="InterPro" id="IPR011009">
    <property type="entry name" value="Kinase-like_dom_sf"/>
</dbReference>